<dbReference type="InterPro" id="IPR004148">
    <property type="entry name" value="BAR_dom"/>
</dbReference>
<feature type="compositionally biased region" description="Basic and acidic residues" evidence="2">
    <location>
        <begin position="44"/>
        <end position="59"/>
    </location>
</feature>
<evidence type="ECO:0000259" key="3">
    <source>
        <dbReference type="PROSITE" id="PS50010"/>
    </source>
</evidence>
<feature type="compositionally biased region" description="Low complexity" evidence="2">
    <location>
        <begin position="544"/>
        <end position="559"/>
    </location>
</feature>
<feature type="compositionally biased region" description="Basic and acidic residues" evidence="2">
    <location>
        <begin position="624"/>
        <end position="643"/>
    </location>
</feature>
<dbReference type="Pfam" id="PF00621">
    <property type="entry name" value="RhoGEF"/>
    <property type="match status" value="1"/>
</dbReference>
<feature type="compositionally biased region" description="Polar residues" evidence="2">
    <location>
        <begin position="365"/>
        <end position="380"/>
    </location>
</feature>
<dbReference type="SUPFAM" id="SSF103657">
    <property type="entry name" value="BAR/IMD domain-like"/>
    <property type="match status" value="1"/>
</dbReference>
<dbReference type="GO" id="GO:0005085">
    <property type="term" value="F:guanyl-nucleotide exchange factor activity"/>
    <property type="evidence" value="ECO:0007669"/>
    <property type="project" value="UniProtKB-KW"/>
</dbReference>
<feature type="region of interest" description="Disordered" evidence="2">
    <location>
        <begin position="1841"/>
        <end position="1938"/>
    </location>
</feature>
<dbReference type="SUPFAM" id="SSF48065">
    <property type="entry name" value="DBL homology domain (DH-domain)"/>
    <property type="match status" value="1"/>
</dbReference>
<dbReference type="GO" id="GO:0005737">
    <property type="term" value="C:cytoplasm"/>
    <property type="evidence" value="ECO:0007669"/>
    <property type="project" value="InterPro"/>
</dbReference>
<feature type="compositionally biased region" description="Polar residues" evidence="2">
    <location>
        <begin position="416"/>
        <end position="439"/>
    </location>
</feature>
<feature type="compositionally biased region" description="Basic and acidic residues" evidence="2">
    <location>
        <begin position="993"/>
        <end position="1013"/>
    </location>
</feature>
<feature type="compositionally biased region" description="Basic and acidic residues" evidence="2">
    <location>
        <begin position="684"/>
        <end position="694"/>
    </location>
</feature>
<evidence type="ECO:0000256" key="2">
    <source>
        <dbReference type="SAM" id="MobiDB-lite"/>
    </source>
</evidence>
<keyword evidence="5" id="KW-1185">Reference proteome</keyword>
<feature type="compositionally biased region" description="Basic and acidic residues" evidence="2">
    <location>
        <begin position="203"/>
        <end position="212"/>
    </location>
</feature>
<feature type="compositionally biased region" description="Polar residues" evidence="2">
    <location>
        <begin position="244"/>
        <end position="256"/>
    </location>
</feature>
<reference evidence="4" key="1">
    <citation type="journal article" date="2020" name="BMC Genomics">
        <title>Correction to: Identification and distribution of gene clusters required for synthesis of sphingolipid metabolism inhibitors in diverse species of the filamentous fungus Fusarium.</title>
        <authorList>
            <person name="Kim H.S."/>
            <person name="Lohmar J.M."/>
            <person name="Busman M."/>
            <person name="Brown D.W."/>
            <person name="Naumann T.A."/>
            <person name="Divon H.H."/>
            <person name="Lysoe E."/>
            <person name="Uhlig S."/>
            <person name="Proctor R.H."/>
        </authorList>
    </citation>
    <scope>NUCLEOTIDE SEQUENCE</scope>
    <source>
        <strain evidence="4">NRRL 22465</strain>
    </source>
</reference>
<dbReference type="CDD" id="cd00160">
    <property type="entry name" value="RhoGEF"/>
    <property type="match status" value="1"/>
</dbReference>
<feature type="domain" description="DH" evidence="3">
    <location>
        <begin position="1267"/>
        <end position="1484"/>
    </location>
</feature>
<feature type="region of interest" description="Disordered" evidence="2">
    <location>
        <begin position="146"/>
        <end position="334"/>
    </location>
</feature>
<keyword evidence="1" id="KW-0344">Guanine-nucleotide releasing factor</keyword>
<feature type="compositionally biased region" description="Polar residues" evidence="2">
    <location>
        <begin position="1120"/>
        <end position="1136"/>
    </location>
</feature>
<feature type="region of interest" description="Disordered" evidence="2">
    <location>
        <begin position="19"/>
        <end position="68"/>
    </location>
</feature>
<dbReference type="Proteomes" id="UP000635477">
    <property type="component" value="Unassembled WGS sequence"/>
</dbReference>
<feature type="region of interest" description="Disordered" evidence="2">
    <location>
        <begin position="351"/>
        <end position="599"/>
    </location>
</feature>
<dbReference type="OrthoDB" id="10256089at2759"/>
<dbReference type="InterPro" id="IPR035899">
    <property type="entry name" value="DBL_dom_sf"/>
</dbReference>
<feature type="compositionally biased region" description="Low complexity" evidence="2">
    <location>
        <begin position="216"/>
        <end position="233"/>
    </location>
</feature>
<gene>
    <name evidence="4" type="ORF">FZEAL_9639</name>
</gene>
<feature type="compositionally biased region" description="Low complexity" evidence="2">
    <location>
        <begin position="440"/>
        <end position="451"/>
    </location>
</feature>
<feature type="compositionally biased region" description="Polar residues" evidence="2">
    <location>
        <begin position="305"/>
        <end position="317"/>
    </location>
</feature>
<feature type="compositionally biased region" description="Basic and acidic residues" evidence="2">
    <location>
        <begin position="1766"/>
        <end position="1785"/>
    </location>
</feature>
<dbReference type="GO" id="GO:0031991">
    <property type="term" value="P:regulation of actomyosin contractile ring contraction"/>
    <property type="evidence" value="ECO:0007669"/>
    <property type="project" value="TreeGrafter"/>
</dbReference>
<dbReference type="SMART" id="SM00325">
    <property type="entry name" value="RhoGEF"/>
    <property type="match status" value="1"/>
</dbReference>
<organism evidence="4 5">
    <name type="scientific">Fusarium zealandicum</name>
    <dbReference type="NCBI Taxonomy" id="1053134"/>
    <lineage>
        <taxon>Eukaryota</taxon>
        <taxon>Fungi</taxon>
        <taxon>Dikarya</taxon>
        <taxon>Ascomycota</taxon>
        <taxon>Pezizomycotina</taxon>
        <taxon>Sordariomycetes</taxon>
        <taxon>Hypocreomycetidae</taxon>
        <taxon>Hypocreales</taxon>
        <taxon>Nectriaceae</taxon>
        <taxon>Fusarium</taxon>
        <taxon>Fusarium staphyleae species complex</taxon>
    </lineage>
</organism>
<sequence length="2013" mass="221846">MDHNMDIALLAGLQADLQDVDSDPRNPIFEPHHHQHHQRHRQQRSRDHDHERRLVRDGDAQPQPHRYLHDQLPHDFDLRHHHLLDPAGPVSHPDYHDAYAHPSAPYADGNDRELLSANAHHAFTPVNPDDFYKSYRAIHLQNNIETLPMATSNPRPSLRSNGDGTTPKHPVISPTRANLRSASNPVDDRPALPGYKPTGNHPSVRDLKKRFDQNGAASSSIPRAPAAQTGAAAKTRRDAGASPQPRNGATSYSTLRDGSGTSNTPTASSSSARSQRSRFVAEDQVSSNSQSFASRIGKPRVAVSGNPNTSKSMTNLAPKSPPQPSSSPTSSRSQGLLFGEILPEQHNFSTAGYGIEGARPRRTSDSSLHQTWNHQRSSSDPPDVAEPSSPSTWYRSLDGDGDGQPAQEPAQKGHLRSQSDIPKSQSGVSVSRKTPSRKQAASNTSGAGSASKLPRSVRQLNSPSDSTPSSTRSNSPSTFKRPQANGRTSRAGTPTTRAKTPTTRAKTPTQSGVVRKTAPRSLVTPTSNNRLQANIIAPPPKLSPPLRSSRPRQPVSVASTASSRRKAVERAKSPNPTSFPPSKIAEPSTRRRKISVGPIDFEQRREHIRLAYTKSIRESQVVEARQKAVDRRRKEMEAAEKTKAKATAAAAAGTSSASPEQDTAASPDISDIPPVPPLPDIIPEPERPVLHEPESSPEIPTATEVQNALNFIDRPHVPNIVTANGVSSDQAHMDIREDRHSPAIDDETFSPMDFAAALPPAALPSQEPTPQSTPLPTPSTEFGVQDLDSPTLGVPGSFPALSPPVDTVERPLTAISATSETTEFDNEPQTTPPRPALSPLEVPITIVKPPSPQPQRSVTPPPKVEYQYPFEDEPDSPDQPKTMQDAMQEPHGPYSSNFIVHQPVVPGAFNDEFDEDELAHHDAQPLFETTITILPPDEEPTSVDSPQETVPFPRMEHDYESECQTESEFGEGVGHYHHHDEDGAVTDTCTEGTDDHNRTEECRSESQFDDRISSHRASTCDSLDTDAPDDLEYTHYEHQHPESSTNLAVPTLSAPNRTSQQSTWTDFSVDSGDASPATRSSAFPDIDDEDDTGVHGHATIFETTSIHRESRPTSRPLEVRTSQPGVRPSMDSTRSPYLSHQLPELDTGDGFSVPYLSQKISKSFSYFPSPNHEPPPIPASASGSACNSQRASGVFYEQSQSGSTFINSERGSEDYIPTMTTPQSMDTTSIGTHNQYFADAATLNGDPKAEVQDKNGLTGKEKQRLIQRRNVLKELADTEAVFVRDMNIVEEIYKGTAEACPKLDGNTVKLIFRNTDEIIAFHTSFFTQVKEAVSAVYAMQGRRSALSREGSVMSEPGHFNAADIDDTKDRSVTIGAVFKANMEKMKLVHEGFLRNSDQAAKRLIQIQQDPTVKVWLNECNEVAKDLTAAWDLDSLLIKPMQRITKYPNLIMTLLQHTPQDHPDREGLVEATEILETAIIEINKTKKNFELVGQIVGRKRKESDVKAGFARAFGKRVDKLQASGNRPSEDADYAKLNERFGDDYLRLQVVLRDVEFYTRQVSAYVHEFLQYISSVELIMRLQPGNYPELESKWVQFNISIRDLEKVALEDHLSQVRKNVIEPFELVIKAYGNPSLAMKKRQKRRVDFERYEQLKRAGKTIDSKLNELVEQYDALNDTLKMELPKLSALTEKIGNICLGNFVNIQTNWYFIWKEKMKVVLGDAPEMPDLEEVVATFQRDFPYAQEQLASIGILNPAYRGRVSQSTTRSTDESSLRIRPRPSEGDSRGRGHSVNGDHAPSLPAPEFAKRNSGSFNMSPTSVGAGAIPSPHQYYYRDYYAGISSHQQGTASPLSPEMPSSSRSFAASTRPSTGRSFDSGGIPRQSSDSATHHLRDSHTTYGSQNPSQESRRFSGLFHSALPPADGPEGSARSSRASSRERGPTADGYNVLWLAASLFEFNIATTKHEAGYPYLVYQAGEIFDVIAEKGELWLAKNQDDPNDQVGWIWSKHFAKLADS</sequence>
<dbReference type="Gene3D" id="1.20.900.10">
    <property type="entry name" value="Dbl homology (DH) domain"/>
    <property type="match status" value="1"/>
</dbReference>
<dbReference type="InterPro" id="IPR000219">
    <property type="entry name" value="DH_dom"/>
</dbReference>
<feature type="region of interest" description="Disordered" evidence="2">
    <location>
        <begin position="973"/>
        <end position="1093"/>
    </location>
</feature>
<evidence type="ECO:0000256" key="1">
    <source>
        <dbReference type="ARBA" id="ARBA00022658"/>
    </source>
</evidence>
<dbReference type="GO" id="GO:0032955">
    <property type="term" value="P:regulation of division septum assembly"/>
    <property type="evidence" value="ECO:0007669"/>
    <property type="project" value="TreeGrafter"/>
</dbReference>
<feature type="compositionally biased region" description="Low complexity" evidence="2">
    <location>
        <begin position="462"/>
        <end position="478"/>
    </location>
</feature>
<feature type="region of interest" description="Disordered" evidence="2">
    <location>
        <begin position="619"/>
        <end position="699"/>
    </location>
</feature>
<accession>A0A8H4XFF2</accession>
<feature type="compositionally biased region" description="Low complexity" evidence="2">
    <location>
        <begin position="493"/>
        <end position="509"/>
    </location>
</feature>
<proteinExistence type="predicted"/>
<reference evidence="4" key="2">
    <citation type="submission" date="2020-05" db="EMBL/GenBank/DDBJ databases">
        <authorList>
            <person name="Kim H.-S."/>
            <person name="Proctor R.H."/>
            <person name="Brown D.W."/>
        </authorList>
    </citation>
    <scope>NUCLEOTIDE SEQUENCE</scope>
    <source>
        <strain evidence="4">NRRL 22465</strain>
    </source>
</reference>
<dbReference type="Pfam" id="PF03114">
    <property type="entry name" value="BAR"/>
    <property type="match status" value="1"/>
</dbReference>
<comment type="caution">
    <text evidence="4">The sequence shown here is derived from an EMBL/GenBank/DDBJ whole genome shotgun (WGS) entry which is preliminary data.</text>
</comment>
<feature type="compositionally biased region" description="Polar residues" evidence="2">
    <location>
        <begin position="1042"/>
        <end position="1068"/>
    </location>
</feature>
<dbReference type="EMBL" id="JABEYC010000929">
    <property type="protein sequence ID" value="KAF4972211.1"/>
    <property type="molecule type" value="Genomic_DNA"/>
</dbReference>
<feature type="compositionally biased region" description="Low complexity" evidence="2">
    <location>
        <begin position="760"/>
        <end position="770"/>
    </location>
</feature>
<dbReference type="Gene3D" id="1.20.1270.60">
    <property type="entry name" value="Arfaptin homology (AH) domain/BAR domain"/>
    <property type="match status" value="1"/>
</dbReference>
<feature type="compositionally biased region" description="Low complexity" evidence="2">
    <location>
        <begin position="645"/>
        <end position="658"/>
    </location>
</feature>
<dbReference type="InterPro" id="IPR027267">
    <property type="entry name" value="AH/BAR_dom_sf"/>
</dbReference>
<feature type="compositionally biased region" description="Basic and acidic residues" evidence="2">
    <location>
        <begin position="1032"/>
        <end position="1041"/>
    </location>
</feature>
<evidence type="ECO:0000313" key="4">
    <source>
        <dbReference type="EMBL" id="KAF4972211.1"/>
    </source>
</evidence>
<name>A0A8H4XFF2_9HYPO</name>
<feature type="compositionally biased region" description="Pro residues" evidence="2">
    <location>
        <begin position="673"/>
        <end position="682"/>
    </location>
</feature>
<feature type="region of interest" description="Disordered" evidence="2">
    <location>
        <begin position="1757"/>
        <end position="1810"/>
    </location>
</feature>
<feature type="compositionally biased region" description="Polar residues" evidence="2">
    <location>
        <begin position="175"/>
        <end position="184"/>
    </location>
</feature>
<feature type="compositionally biased region" description="Low complexity" evidence="2">
    <location>
        <begin position="259"/>
        <end position="278"/>
    </location>
</feature>
<dbReference type="PANTHER" id="PTHR22834:SF20">
    <property type="entry name" value="SH3 DOMAIN-CONTAINING PROTEIN"/>
    <property type="match status" value="1"/>
</dbReference>
<feature type="region of interest" description="Disordered" evidence="2">
    <location>
        <begin position="1105"/>
        <end position="1136"/>
    </location>
</feature>
<evidence type="ECO:0000313" key="5">
    <source>
        <dbReference type="Proteomes" id="UP000635477"/>
    </source>
</evidence>
<dbReference type="InterPro" id="IPR051492">
    <property type="entry name" value="Dynamin-Rho_GEF"/>
</dbReference>
<dbReference type="PROSITE" id="PS50010">
    <property type="entry name" value="DH_2"/>
    <property type="match status" value="1"/>
</dbReference>
<dbReference type="CDD" id="cd07589">
    <property type="entry name" value="BAR_DNMBP"/>
    <property type="match status" value="1"/>
</dbReference>
<feature type="compositionally biased region" description="Polar residues" evidence="2">
    <location>
        <begin position="146"/>
        <end position="164"/>
    </location>
</feature>
<feature type="compositionally biased region" description="Polar residues" evidence="2">
    <location>
        <begin position="523"/>
        <end position="532"/>
    </location>
</feature>
<protein>
    <recommendedName>
        <fullName evidence="3">DH domain-containing protein</fullName>
    </recommendedName>
</protein>
<feature type="compositionally biased region" description="Polar residues" evidence="2">
    <location>
        <begin position="1894"/>
        <end position="1903"/>
    </location>
</feature>
<feature type="compositionally biased region" description="Polar residues" evidence="2">
    <location>
        <begin position="1841"/>
        <end position="1871"/>
    </location>
</feature>
<feature type="compositionally biased region" description="Basic residues" evidence="2">
    <location>
        <begin position="33"/>
        <end position="43"/>
    </location>
</feature>
<feature type="compositionally biased region" description="Pro residues" evidence="2">
    <location>
        <begin position="849"/>
        <end position="863"/>
    </location>
</feature>
<dbReference type="PANTHER" id="PTHR22834">
    <property type="entry name" value="NUCLEAR FUSION PROTEIN FUS2"/>
    <property type="match status" value="1"/>
</dbReference>
<feature type="compositionally biased region" description="Polar residues" evidence="2">
    <location>
        <begin position="284"/>
        <end position="293"/>
    </location>
</feature>
<feature type="region of interest" description="Disordered" evidence="2">
    <location>
        <begin position="760"/>
        <end position="899"/>
    </location>
</feature>